<reference evidence="3" key="1">
    <citation type="journal article" date="2013" name="Nat. Commun.">
        <title>Whole-genome sequencing of Oryza brachyantha reveals mechanisms underlying Oryza genome evolution.</title>
        <authorList>
            <person name="Chen J."/>
            <person name="Huang Q."/>
            <person name="Gao D."/>
            <person name="Wang J."/>
            <person name="Lang Y."/>
            <person name="Liu T."/>
            <person name="Li B."/>
            <person name="Bai Z."/>
            <person name="Luis Goicoechea J."/>
            <person name="Liang C."/>
            <person name="Chen C."/>
            <person name="Zhang W."/>
            <person name="Sun S."/>
            <person name="Liao Y."/>
            <person name="Zhang X."/>
            <person name="Yang L."/>
            <person name="Song C."/>
            <person name="Wang M."/>
            <person name="Shi J."/>
            <person name="Liu G."/>
            <person name="Liu J."/>
            <person name="Zhou H."/>
            <person name="Zhou W."/>
            <person name="Yu Q."/>
            <person name="An N."/>
            <person name="Chen Y."/>
            <person name="Cai Q."/>
            <person name="Wang B."/>
            <person name="Liu B."/>
            <person name="Min J."/>
            <person name="Huang Y."/>
            <person name="Wu H."/>
            <person name="Li Z."/>
            <person name="Zhang Y."/>
            <person name="Yin Y."/>
            <person name="Song W."/>
            <person name="Jiang J."/>
            <person name="Jackson S.A."/>
            <person name="Wing R.A."/>
            <person name="Wang J."/>
            <person name="Chen M."/>
        </authorList>
    </citation>
    <scope>NUCLEOTIDE SEQUENCE [LARGE SCALE GENOMIC DNA]</scope>
    <source>
        <strain evidence="3">cv. IRGC 101232</strain>
    </source>
</reference>
<sequence length="107" mass="11050">MGGLLTAAVGSSNSERAAVQPRGPRRAPLLALYCGLLLCCGSLCQGRVSPGVRGGRVVCSFEASVRVVVHRVYTASDGGDARAMPLPPPAPRTERLMRSVPSPGVGH</sequence>
<name>J3L3R1_ORYBR</name>
<dbReference type="AlphaFoldDB" id="J3L3R1"/>
<evidence type="ECO:0000313" key="3">
    <source>
        <dbReference type="EnsemblPlants" id="OB01G38670.1"/>
    </source>
</evidence>
<dbReference type="Gramene" id="OB01G38670.1">
    <property type="protein sequence ID" value="OB01G38670.1"/>
    <property type="gene ID" value="OB01G38670"/>
</dbReference>
<feature type="region of interest" description="Disordered" evidence="1">
    <location>
        <begin position="78"/>
        <end position="107"/>
    </location>
</feature>
<feature type="region of interest" description="Disordered" evidence="1">
    <location>
        <begin position="1"/>
        <end position="23"/>
    </location>
</feature>
<keyword evidence="4" id="KW-1185">Reference proteome</keyword>
<feature type="chain" id="PRO_5003773413" evidence="2">
    <location>
        <begin position="47"/>
        <end position="107"/>
    </location>
</feature>
<protein>
    <submittedName>
        <fullName evidence="3">Uncharacterized protein</fullName>
    </submittedName>
</protein>
<reference evidence="3" key="2">
    <citation type="submission" date="2013-04" db="UniProtKB">
        <authorList>
            <consortium name="EnsemblPlants"/>
        </authorList>
    </citation>
    <scope>IDENTIFICATION</scope>
</reference>
<dbReference type="HOGENOM" id="CLU_175835_0_0_1"/>
<feature type="signal peptide" evidence="2">
    <location>
        <begin position="1"/>
        <end position="46"/>
    </location>
</feature>
<accession>J3L3R1</accession>
<evidence type="ECO:0000256" key="2">
    <source>
        <dbReference type="SAM" id="SignalP"/>
    </source>
</evidence>
<dbReference type="EnsemblPlants" id="OB01G38670.1">
    <property type="protein sequence ID" value="OB01G38670.1"/>
    <property type="gene ID" value="OB01G38670"/>
</dbReference>
<evidence type="ECO:0000256" key="1">
    <source>
        <dbReference type="SAM" id="MobiDB-lite"/>
    </source>
</evidence>
<keyword evidence="2" id="KW-0732">Signal</keyword>
<proteinExistence type="predicted"/>
<dbReference type="OMA" id="ARTTMPM"/>
<evidence type="ECO:0000313" key="4">
    <source>
        <dbReference type="Proteomes" id="UP000006038"/>
    </source>
</evidence>
<organism evidence="3">
    <name type="scientific">Oryza brachyantha</name>
    <name type="common">malo sina</name>
    <dbReference type="NCBI Taxonomy" id="4533"/>
    <lineage>
        <taxon>Eukaryota</taxon>
        <taxon>Viridiplantae</taxon>
        <taxon>Streptophyta</taxon>
        <taxon>Embryophyta</taxon>
        <taxon>Tracheophyta</taxon>
        <taxon>Spermatophyta</taxon>
        <taxon>Magnoliopsida</taxon>
        <taxon>Liliopsida</taxon>
        <taxon>Poales</taxon>
        <taxon>Poaceae</taxon>
        <taxon>BOP clade</taxon>
        <taxon>Oryzoideae</taxon>
        <taxon>Oryzeae</taxon>
        <taxon>Oryzinae</taxon>
        <taxon>Oryza</taxon>
    </lineage>
</organism>
<dbReference type="Proteomes" id="UP000006038">
    <property type="component" value="Chromosome 1"/>
</dbReference>